<evidence type="ECO:0000256" key="3">
    <source>
        <dbReference type="SAM" id="Phobius"/>
    </source>
</evidence>
<dbReference type="PANTHER" id="PTHR44321">
    <property type="entry name" value="TRANSDUCIN BETA-LIKE PROTEIN 2"/>
    <property type="match status" value="1"/>
</dbReference>
<feature type="repeat" description="WD" evidence="1">
    <location>
        <begin position="288"/>
        <end position="320"/>
    </location>
</feature>
<dbReference type="InterPro" id="IPR001680">
    <property type="entry name" value="WD40_rpt"/>
</dbReference>
<evidence type="ECO:0000313" key="5">
    <source>
        <dbReference type="Proteomes" id="UP001152320"/>
    </source>
</evidence>
<dbReference type="PROSITE" id="PS50082">
    <property type="entry name" value="WD_REPEATS_2"/>
    <property type="match status" value="2"/>
</dbReference>
<sequence>MDGDVATKSPKEQLASVIIITLAMGAVVGLLMLMFGYGTGFLGKKPDDSEEEEEENKDSKAKSNQLSKKQLKALAVKEAKQQAHKKVAFNHPLLLTSLKEHSQNVLDFDFSMNGKYLASCSEDRTVRLWSIKDFTEKQHKTMRGNVEYDHATQVKFSPDCKAYIVSLAVGNSIRVYKIGKKEDGSMGISPAVDFEKKTDHDIIGIGIGSTSHGNYIMSAYNNTIIHIWDTKGDLLETIDTHQMNHNHAAVSPCGRFVASCGFTPDVKVMEVVFDKSGNFKEVKRAMDLKGHKASVYSFCFNLDSTRVATVSKDGTWKLWDTNVEYHKNQDPYLLYTGSHNFTIHSLIALSCDGHTVAIACGLSVSVYNTQNGEEEERFNDVHTAEITKIGFDPSGRYLVTAGDKHLRVFHNVVGYRANITDMEKKLKTATSQPMRDRLEMQITQARTKLEEILGEKSPEQ</sequence>
<comment type="caution">
    <text evidence="4">The sequence shown here is derived from an EMBL/GenBank/DDBJ whole genome shotgun (WGS) entry which is preliminary data.</text>
</comment>
<dbReference type="GO" id="GO:0005783">
    <property type="term" value="C:endoplasmic reticulum"/>
    <property type="evidence" value="ECO:0007669"/>
    <property type="project" value="TreeGrafter"/>
</dbReference>
<protein>
    <submittedName>
        <fullName evidence="4">Transducin beta-like protein 2</fullName>
    </submittedName>
</protein>
<feature type="transmembrane region" description="Helical" evidence="3">
    <location>
        <begin position="14"/>
        <end position="35"/>
    </location>
</feature>
<dbReference type="Gene3D" id="2.130.10.10">
    <property type="entry name" value="YVTN repeat-like/Quinoprotein amine dehydrogenase"/>
    <property type="match status" value="2"/>
</dbReference>
<proteinExistence type="predicted"/>
<feature type="repeat" description="WD" evidence="1">
    <location>
        <begin position="98"/>
        <end position="132"/>
    </location>
</feature>
<dbReference type="EMBL" id="JAIZAY010000004">
    <property type="protein sequence ID" value="KAJ8042997.1"/>
    <property type="molecule type" value="Genomic_DNA"/>
</dbReference>
<dbReference type="GO" id="GO:0030968">
    <property type="term" value="P:endoplasmic reticulum unfolded protein response"/>
    <property type="evidence" value="ECO:0007669"/>
    <property type="project" value="TreeGrafter"/>
</dbReference>
<reference evidence="4" key="1">
    <citation type="submission" date="2021-10" db="EMBL/GenBank/DDBJ databases">
        <title>Tropical sea cucumber genome reveals ecological adaptation and Cuvierian tubules defense mechanism.</title>
        <authorList>
            <person name="Chen T."/>
        </authorList>
    </citation>
    <scope>NUCLEOTIDE SEQUENCE</scope>
    <source>
        <strain evidence="4">Nanhai2018</strain>
        <tissue evidence="4">Muscle</tissue>
    </source>
</reference>
<dbReference type="PANTHER" id="PTHR44321:SF1">
    <property type="entry name" value="TRANSDUCIN BETA-LIKE PROTEIN 2"/>
    <property type="match status" value="1"/>
</dbReference>
<gene>
    <name evidence="4" type="ORF">HOLleu_09902</name>
</gene>
<name>A0A9Q1CDG5_HOLLE</name>
<dbReference type="InterPro" id="IPR036322">
    <property type="entry name" value="WD40_repeat_dom_sf"/>
</dbReference>
<dbReference type="OrthoDB" id="346371at2759"/>
<dbReference type="Pfam" id="PF00400">
    <property type="entry name" value="WD40"/>
    <property type="match status" value="3"/>
</dbReference>
<keyword evidence="3" id="KW-0472">Membrane</keyword>
<dbReference type="Proteomes" id="UP001152320">
    <property type="component" value="Chromosome 4"/>
</dbReference>
<dbReference type="PROSITE" id="PS50294">
    <property type="entry name" value="WD_REPEATS_REGION"/>
    <property type="match status" value="2"/>
</dbReference>
<dbReference type="InterPro" id="IPR042410">
    <property type="entry name" value="WBSCR13"/>
</dbReference>
<keyword evidence="1" id="KW-0853">WD repeat</keyword>
<feature type="region of interest" description="Disordered" evidence="2">
    <location>
        <begin position="45"/>
        <end position="66"/>
    </location>
</feature>
<keyword evidence="5" id="KW-1185">Reference proteome</keyword>
<evidence type="ECO:0000256" key="1">
    <source>
        <dbReference type="PROSITE-ProRule" id="PRU00221"/>
    </source>
</evidence>
<dbReference type="InterPro" id="IPR015943">
    <property type="entry name" value="WD40/YVTN_repeat-like_dom_sf"/>
</dbReference>
<dbReference type="AlphaFoldDB" id="A0A9Q1CDG5"/>
<keyword evidence="3" id="KW-0812">Transmembrane</keyword>
<evidence type="ECO:0000256" key="2">
    <source>
        <dbReference type="SAM" id="MobiDB-lite"/>
    </source>
</evidence>
<dbReference type="SMART" id="SM00320">
    <property type="entry name" value="WD40"/>
    <property type="match status" value="6"/>
</dbReference>
<organism evidence="4 5">
    <name type="scientific">Holothuria leucospilota</name>
    <name type="common">Black long sea cucumber</name>
    <name type="synonym">Mertensiothuria leucospilota</name>
    <dbReference type="NCBI Taxonomy" id="206669"/>
    <lineage>
        <taxon>Eukaryota</taxon>
        <taxon>Metazoa</taxon>
        <taxon>Echinodermata</taxon>
        <taxon>Eleutherozoa</taxon>
        <taxon>Echinozoa</taxon>
        <taxon>Holothuroidea</taxon>
        <taxon>Aspidochirotacea</taxon>
        <taxon>Aspidochirotida</taxon>
        <taxon>Holothuriidae</taxon>
        <taxon>Holothuria</taxon>
    </lineage>
</organism>
<accession>A0A9Q1CDG5</accession>
<keyword evidence="3" id="KW-1133">Transmembrane helix</keyword>
<dbReference type="SUPFAM" id="SSF50978">
    <property type="entry name" value="WD40 repeat-like"/>
    <property type="match status" value="1"/>
</dbReference>
<evidence type="ECO:0000313" key="4">
    <source>
        <dbReference type="EMBL" id="KAJ8042997.1"/>
    </source>
</evidence>